<evidence type="ECO:0000256" key="8">
    <source>
        <dbReference type="RuleBase" id="RU361153"/>
    </source>
</evidence>
<dbReference type="PROSITE" id="PS00659">
    <property type="entry name" value="GLYCOSYL_HYDROL_F5"/>
    <property type="match status" value="1"/>
</dbReference>
<proteinExistence type="inferred from homology"/>
<dbReference type="InterPro" id="IPR017853">
    <property type="entry name" value="GH"/>
</dbReference>
<evidence type="ECO:0000256" key="6">
    <source>
        <dbReference type="ARBA" id="ARBA00023295"/>
    </source>
</evidence>
<dbReference type="Gene3D" id="3.20.20.80">
    <property type="entry name" value="Glycosidases"/>
    <property type="match status" value="1"/>
</dbReference>
<comment type="catalytic activity">
    <reaction evidence="1">
        <text>Endohydrolysis of (1-&gt;4)-beta-D-glucosidic linkages in cellulose, lichenin and cereal beta-D-glucans.</text>
        <dbReference type="EC" id="3.2.1.4"/>
    </reaction>
</comment>
<dbReference type="OrthoDB" id="9800475at2"/>
<gene>
    <name evidence="10" type="ORF">EubceDRAFT1_0637</name>
</gene>
<organism evidence="10 11">
    <name type="scientific">Eubacterium cellulosolvens (strain ATCC 43171 / JCM 9499 / 6)</name>
    <name type="common">Cillobacterium cellulosolvens</name>
    <dbReference type="NCBI Taxonomy" id="633697"/>
    <lineage>
        <taxon>Bacteria</taxon>
        <taxon>Bacillati</taxon>
        <taxon>Bacillota</taxon>
        <taxon>Clostridia</taxon>
        <taxon>Eubacteriales</taxon>
        <taxon>Eubacteriaceae</taxon>
        <taxon>Eubacterium</taxon>
    </lineage>
</organism>
<protein>
    <recommendedName>
        <fullName evidence="2">cellulase</fullName>
        <ecNumber evidence="2">3.2.1.4</ecNumber>
    </recommendedName>
</protein>
<accession>I5ARQ3</accession>
<evidence type="ECO:0000256" key="3">
    <source>
        <dbReference type="ARBA" id="ARBA00022801"/>
    </source>
</evidence>
<feature type="domain" description="Glycoside hydrolase family 5" evidence="9">
    <location>
        <begin position="83"/>
        <end position="436"/>
    </location>
</feature>
<evidence type="ECO:0000256" key="5">
    <source>
        <dbReference type="ARBA" id="ARBA00023277"/>
    </source>
</evidence>
<dbReference type="PANTHER" id="PTHR35923:SF2">
    <property type="entry name" value="ENDOGLUCANASE"/>
    <property type="match status" value="1"/>
</dbReference>
<dbReference type="InterPro" id="IPR001547">
    <property type="entry name" value="Glyco_hydro_5"/>
</dbReference>
<evidence type="ECO:0000256" key="7">
    <source>
        <dbReference type="ARBA" id="ARBA00023326"/>
    </source>
</evidence>
<name>I5ARQ3_EUBC6</name>
<evidence type="ECO:0000313" key="10">
    <source>
        <dbReference type="EMBL" id="EIM56476.1"/>
    </source>
</evidence>
<dbReference type="Proteomes" id="UP000005753">
    <property type="component" value="Chromosome"/>
</dbReference>
<evidence type="ECO:0000256" key="4">
    <source>
        <dbReference type="ARBA" id="ARBA00023001"/>
    </source>
</evidence>
<dbReference type="AlphaFoldDB" id="I5ARQ3"/>
<dbReference type="Pfam" id="PF00150">
    <property type="entry name" value="Cellulase"/>
    <property type="match status" value="1"/>
</dbReference>
<dbReference type="SUPFAM" id="SSF51445">
    <property type="entry name" value="(Trans)glycosidases"/>
    <property type="match status" value="1"/>
</dbReference>
<dbReference type="HOGENOM" id="CLU_020735_2_0_9"/>
<keyword evidence="3 8" id="KW-0378">Hydrolase</keyword>
<dbReference type="InterPro" id="IPR018087">
    <property type="entry name" value="Glyco_hydro_5_CS"/>
</dbReference>
<keyword evidence="5" id="KW-0119">Carbohydrate metabolism</keyword>
<dbReference type="EMBL" id="CM001487">
    <property type="protein sequence ID" value="EIM56476.1"/>
    <property type="molecule type" value="Genomic_DNA"/>
</dbReference>
<dbReference type="PANTHER" id="PTHR35923">
    <property type="entry name" value="MAJOR EXTRACELLULAR ENDOGLUCANASE"/>
    <property type="match status" value="1"/>
</dbReference>
<evidence type="ECO:0000256" key="2">
    <source>
        <dbReference type="ARBA" id="ARBA00012601"/>
    </source>
</evidence>
<evidence type="ECO:0000313" key="11">
    <source>
        <dbReference type="Proteomes" id="UP000005753"/>
    </source>
</evidence>
<evidence type="ECO:0000256" key="1">
    <source>
        <dbReference type="ARBA" id="ARBA00000966"/>
    </source>
</evidence>
<dbReference type="EC" id="3.2.1.4" evidence="2"/>
<reference evidence="10 11" key="2">
    <citation type="submission" date="2012-02" db="EMBL/GenBank/DDBJ databases">
        <title>Improved High-Quality Draft sequence of Eubacterium cellulosolvens 6.</title>
        <authorList>
            <consortium name="US DOE Joint Genome Institute"/>
            <person name="Lucas S."/>
            <person name="Han J."/>
            <person name="Lapidus A."/>
            <person name="Cheng J.-F."/>
            <person name="Goodwin L."/>
            <person name="Pitluck S."/>
            <person name="Peters L."/>
            <person name="Mikhailova N."/>
            <person name="Gu W."/>
            <person name="Detter J.C."/>
            <person name="Han C."/>
            <person name="Tapia R."/>
            <person name="Land M."/>
            <person name="Hauser L."/>
            <person name="Kyrpides N."/>
            <person name="Ivanova N."/>
            <person name="Pagani I."/>
            <person name="Johnson E."/>
            <person name="Mukhopadhyay B."/>
            <person name="Anderson I."/>
            <person name="Woyke T."/>
        </authorList>
    </citation>
    <scope>NUCLEOTIDE SEQUENCE [LARGE SCALE GENOMIC DNA]</scope>
    <source>
        <strain evidence="10 11">6</strain>
    </source>
</reference>
<evidence type="ECO:0000259" key="9">
    <source>
        <dbReference type="Pfam" id="PF00150"/>
    </source>
</evidence>
<comment type="similarity">
    <text evidence="8">Belongs to the glycosyl hydrolase 5 (cellulase A) family.</text>
</comment>
<keyword evidence="4" id="KW-0136">Cellulose degradation</keyword>
<reference evidence="10 11" key="1">
    <citation type="submission" date="2010-08" db="EMBL/GenBank/DDBJ databases">
        <authorList>
            <consortium name="US DOE Joint Genome Institute (JGI-PGF)"/>
            <person name="Lucas S."/>
            <person name="Copeland A."/>
            <person name="Lapidus A."/>
            <person name="Cheng J.-F."/>
            <person name="Bruce D."/>
            <person name="Goodwin L."/>
            <person name="Pitluck S."/>
            <person name="Land M.L."/>
            <person name="Hauser L."/>
            <person name="Chang Y.-J."/>
            <person name="Anderson I.J."/>
            <person name="Johnson E."/>
            <person name="Mulhopadhyay B."/>
            <person name="Kyrpides N."/>
            <person name="Woyke T.J."/>
        </authorList>
    </citation>
    <scope>NUCLEOTIDE SEQUENCE [LARGE SCALE GENOMIC DNA]</scope>
    <source>
        <strain evidence="10 11">6</strain>
    </source>
</reference>
<dbReference type="GO" id="GO:0030245">
    <property type="term" value="P:cellulose catabolic process"/>
    <property type="evidence" value="ECO:0007669"/>
    <property type="project" value="UniProtKB-KW"/>
</dbReference>
<dbReference type="GO" id="GO:0008810">
    <property type="term" value="F:cellulase activity"/>
    <property type="evidence" value="ECO:0007669"/>
    <property type="project" value="UniProtKB-EC"/>
</dbReference>
<keyword evidence="7" id="KW-0624">Polysaccharide degradation</keyword>
<keyword evidence="11" id="KW-1185">Reference proteome</keyword>
<sequence>MKNLKNCKGRVAAGILAAVVAVTGLGVSPLLSGDANADQKASGTVTAANKATDTRKKTAVKTVVEKDDTNDDWLHCVGNQIYDEEGNPVYLTGVNWFGFNCNEAVVHGLWSMDFDVKMKEIADRGFNLLRIPISSELILQWKAGEKVKVCITSYNQPELQDENGKDLDSRGCFDVLLKYCKMNGIKVMMDCHSLDTNNSGHNYPVWYGVKAANLGKTLTEDDWIEAWTWFVDQYKDDDTVVAIDLKNEPHGKYSDADNLRAKWDGSDDQENWQRAASRCGKAILDINPNLLIMVEGIEQTPRPGYTYESGTQSPNATEKEKKYYPSWWGGNLRGAKDYPVDLGKYQSQLVYSPHDYGPAVYNQSWFQKDFTEQTLLDDYWYDTWYYLQDQNISPLLIGEWGGFMDGKENQKWLELIAAFIEKNKINHTFWCLNPNSGDTGGLLDATFQNWDEEKYGMMKDTLWHDEKTGKFIGLDHKVPLGDNLSVSEYYAGK</sequence>
<keyword evidence="6 8" id="KW-0326">Glycosidase</keyword>
<dbReference type="STRING" id="633697.EubceDRAFT1_0637"/>
<dbReference type="eggNOG" id="COG2730">
    <property type="taxonomic scope" value="Bacteria"/>
</dbReference>